<keyword evidence="3" id="KW-1185">Reference proteome</keyword>
<dbReference type="EMBL" id="JH431380">
    <property type="status" value="NOT_ANNOTATED_CDS"/>
    <property type="molecule type" value="Genomic_DNA"/>
</dbReference>
<protein>
    <submittedName>
        <fullName evidence="2">Uncharacterized protein</fullName>
    </submittedName>
</protein>
<name>T1IRS4_STRMM</name>
<dbReference type="EnsemblMetazoa" id="SMAR003773-RA">
    <property type="protein sequence ID" value="SMAR003773-PA"/>
    <property type="gene ID" value="SMAR003773"/>
</dbReference>
<evidence type="ECO:0000256" key="1">
    <source>
        <dbReference type="SAM" id="Phobius"/>
    </source>
</evidence>
<reference evidence="2" key="2">
    <citation type="submission" date="2015-02" db="UniProtKB">
        <authorList>
            <consortium name="EnsemblMetazoa"/>
        </authorList>
    </citation>
    <scope>IDENTIFICATION</scope>
</reference>
<keyword evidence="1" id="KW-0472">Membrane</keyword>
<keyword evidence="1" id="KW-0812">Transmembrane</keyword>
<dbReference type="HOGENOM" id="CLU_3369033_0_0_1"/>
<sequence length="35" mass="4314">MMQFCKIYFCGRLTFVLSFIHESIFIMLLLLYHVR</sequence>
<feature type="transmembrane region" description="Helical" evidence="1">
    <location>
        <begin position="12"/>
        <end position="34"/>
    </location>
</feature>
<dbReference type="AlphaFoldDB" id="T1IRS4"/>
<organism evidence="2 3">
    <name type="scientific">Strigamia maritima</name>
    <name type="common">European centipede</name>
    <name type="synonym">Geophilus maritimus</name>
    <dbReference type="NCBI Taxonomy" id="126957"/>
    <lineage>
        <taxon>Eukaryota</taxon>
        <taxon>Metazoa</taxon>
        <taxon>Ecdysozoa</taxon>
        <taxon>Arthropoda</taxon>
        <taxon>Myriapoda</taxon>
        <taxon>Chilopoda</taxon>
        <taxon>Pleurostigmophora</taxon>
        <taxon>Geophilomorpha</taxon>
        <taxon>Linotaeniidae</taxon>
        <taxon>Strigamia</taxon>
    </lineage>
</organism>
<evidence type="ECO:0000313" key="2">
    <source>
        <dbReference type="EnsemblMetazoa" id="SMAR003773-PA"/>
    </source>
</evidence>
<proteinExistence type="predicted"/>
<reference evidence="3" key="1">
    <citation type="submission" date="2011-05" db="EMBL/GenBank/DDBJ databases">
        <authorList>
            <person name="Richards S.R."/>
            <person name="Qu J."/>
            <person name="Jiang H."/>
            <person name="Jhangiani S.N."/>
            <person name="Agravi P."/>
            <person name="Goodspeed R."/>
            <person name="Gross S."/>
            <person name="Mandapat C."/>
            <person name="Jackson L."/>
            <person name="Mathew T."/>
            <person name="Pu L."/>
            <person name="Thornton R."/>
            <person name="Saada N."/>
            <person name="Wilczek-Boney K.B."/>
            <person name="Lee S."/>
            <person name="Kovar C."/>
            <person name="Wu Y."/>
            <person name="Scherer S.E."/>
            <person name="Worley K.C."/>
            <person name="Muzny D.M."/>
            <person name="Gibbs R."/>
        </authorList>
    </citation>
    <scope>NUCLEOTIDE SEQUENCE</scope>
    <source>
        <strain evidence="3">Brora</strain>
    </source>
</reference>
<evidence type="ECO:0000313" key="3">
    <source>
        <dbReference type="Proteomes" id="UP000014500"/>
    </source>
</evidence>
<accession>T1IRS4</accession>
<keyword evidence="1" id="KW-1133">Transmembrane helix</keyword>
<dbReference type="Proteomes" id="UP000014500">
    <property type="component" value="Unassembled WGS sequence"/>
</dbReference>